<dbReference type="RefSeq" id="WP_118234401.1">
    <property type="nucleotide sequence ID" value="NZ_QRHL01000010.1"/>
</dbReference>
<protein>
    <submittedName>
        <fullName evidence="1">Uncharacterized protein</fullName>
    </submittedName>
</protein>
<dbReference type="EMBL" id="QRHL01000010">
    <property type="protein sequence ID" value="RHF72136.1"/>
    <property type="molecule type" value="Genomic_DNA"/>
</dbReference>
<accession>A0A414PUF6</accession>
<evidence type="ECO:0000313" key="2">
    <source>
        <dbReference type="Proteomes" id="UP000284676"/>
    </source>
</evidence>
<reference evidence="1 2" key="1">
    <citation type="submission" date="2018-08" db="EMBL/GenBank/DDBJ databases">
        <title>A genome reference for cultivated species of the human gut microbiota.</title>
        <authorList>
            <person name="Zou Y."/>
            <person name="Xue W."/>
            <person name="Luo G."/>
        </authorList>
    </citation>
    <scope>NUCLEOTIDE SEQUENCE [LARGE SCALE GENOMIC DNA]</scope>
    <source>
        <strain evidence="1 2">AM25-1</strain>
    </source>
</reference>
<gene>
    <name evidence="1" type="ORF">DW663_07230</name>
</gene>
<comment type="caution">
    <text evidence="1">The sequence shown here is derived from an EMBL/GenBank/DDBJ whole genome shotgun (WGS) entry which is preliminary data.</text>
</comment>
<evidence type="ECO:0000313" key="1">
    <source>
        <dbReference type="EMBL" id="RHF72136.1"/>
    </source>
</evidence>
<dbReference type="AlphaFoldDB" id="A0A414PUF6"/>
<name>A0A414PUF6_FUSMR</name>
<proteinExistence type="predicted"/>
<dbReference type="Proteomes" id="UP000284676">
    <property type="component" value="Unassembled WGS sequence"/>
</dbReference>
<organism evidence="1 2">
    <name type="scientific">Fusobacterium mortiferum</name>
    <dbReference type="NCBI Taxonomy" id="850"/>
    <lineage>
        <taxon>Bacteria</taxon>
        <taxon>Fusobacteriati</taxon>
        <taxon>Fusobacteriota</taxon>
        <taxon>Fusobacteriia</taxon>
        <taxon>Fusobacteriales</taxon>
        <taxon>Fusobacteriaceae</taxon>
        <taxon>Fusobacterium</taxon>
    </lineage>
</organism>
<sequence length="108" mass="12428">MLGNSKLFYDLKEKNIMNADEQLLLFKIVNEYKNSKNLNKLYEILTKTKRKSITEIGVEAQPLTYRVGEGNTYLDLAMGSIKQRGNTESGIELDLNKEEQDFVFCEAK</sequence>